<dbReference type="InterPro" id="IPR041569">
    <property type="entry name" value="AAA_lid_3"/>
</dbReference>
<dbReference type="SUPFAM" id="SSF140990">
    <property type="entry name" value="FtsH protease domain-like"/>
    <property type="match status" value="1"/>
</dbReference>
<dbReference type="GO" id="GO:0016887">
    <property type="term" value="F:ATP hydrolysis activity"/>
    <property type="evidence" value="ECO:0007669"/>
    <property type="project" value="InterPro"/>
</dbReference>
<evidence type="ECO:0000256" key="12">
    <source>
        <dbReference type="ARBA" id="ARBA00022989"/>
    </source>
</evidence>
<keyword evidence="9" id="KW-0378">Hydrolase</keyword>
<proteinExistence type="inferred from homology"/>
<evidence type="ECO:0000256" key="5">
    <source>
        <dbReference type="ARBA" id="ARBA00022670"/>
    </source>
</evidence>
<dbReference type="Gene3D" id="1.20.58.760">
    <property type="entry name" value="Peptidase M41"/>
    <property type="match status" value="1"/>
</dbReference>
<dbReference type="Proteomes" id="UP000762676">
    <property type="component" value="Unassembled WGS sequence"/>
</dbReference>
<evidence type="ECO:0000259" key="16">
    <source>
        <dbReference type="SMART" id="SM00382"/>
    </source>
</evidence>
<evidence type="ECO:0000256" key="7">
    <source>
        <dbReference type="ARBA" id="ARBA00022723"/>
    </source>
</evidence>
<evidence type="ECO:0000313" key="18">
    <source>
        <dbReference type="Proteomes" id="UP000762676"/>
    </source>
</evidence>
<evidence type="ECO:0000256" key="9">
    <source>
        <dbReference type="ARBA" id="ARBA00022801"/>
    </source>
</evidence>
<dbReference type="PANTHER" id="PTHR23076:SF97">
    <property type="entry name" value="ATP-DEPENDENT ZINC METALLOPROTEASE YME1L1"/>
    <property type="match status" value="1"/>
</dbReference>
<dbReference type="FunFam" id="1.10.8.60:FF:000001">
    <property type="entry name" value="ATP-dependent zinc metalloprotease FtsH"/>
    <property type="match status" value="1"/>
</dbReference>
<keyword evidence="6" id="KW-0812">Transmembrane</keyword>
<dbReference type="InterPro" id="IPR003593">
    <property type="entry name" value="AAA+_ATPase"/>
</dbReference>
<comment type="similarity">
    <text evidence="15">Belongs to the AAA ATPase family.</text>
</comment>
<keyword evidence="14" id="KW-0472">Membrane</keyword>
<evidence type="ECO:0000256" key="8">
    <source>
        <dbReference type="ARBA" id="ARBA00022741"/>
    </source>
</evidence>
<evidence type="ECO:0000256" key="1">
    <source>
        <dbReference type="ARBA" id="ARBA00001947"/>
    </source>
</evidence>
<dbReference type="InterPro" id="IPR037219">
    <property type="entry name" value="Peptidase_M41-like"/>
</dbReference>
<dbReference type="InterPro" id="IPR027417">
    <property type="entry name" value="P-loop_NTPase"/>
</dbReference>
<evidence type="ECO:0000313" key="17">
    <source>
        <dbReference type="EMBL" id="GFR75213.1"/>
    </source>
</evidence>
<dbReference type="GO" id="GO:0005524">
    <property type="term" value="F:ATP binding"/>
    <property type="evidence" value="ECO:0007669"/>
    <property type="project" value="UniProtKB-KW"/>
</dbReference>
<keyword evidence="5" id="KW-0645">Protease</keyword>
<dbReference type="FunFam" id="1.20.58.760:FF:000001">
    <property type="entry name" value="ATP-dependent zinc metalloprotease FtsH"/>
    <property type="match status" value="1"/>
</dbReference>
<dbReference type="HAMAP" id="MF_01458">
    <property type="entry name" value="FtsH"/>
    <property type="match status" value="1"/>
</dbReference>
<dbReference type="SMART" id="SM00382">
    <property type="entry name" value="AAA"/>
    <property type="match status" value="1"/>
</dbReference>
<dbReference type="InterPro" id="IPR003960">
    <property type="entry name" value="ATPase_AAA_CS"/>
</dbReference>
<evidence type="ECO:0000256" key="11">
    <source>
        <dbReference type="ARBA" id="ARBA00022840"/>
    </source>
</evidence>
<keyword evidence="18" id="KW-1185">Reference proteome</keyword>
<keyword evidence="11 15" id="KW-0067">ATP-binding</keyword>
<dbReference type="Gene3D" id="3.40.50.300">
    <property type="entry name" value="P-loop containing nucleotide triphosphate hydrolases"/>
    <property type="match status" value="1"/>
</dbReference>
<dbReference type="PROSITE" id="PS00674">
    <property type="entry name" value="AAA"/>
    <property type="match status" value="1"/>
</dbReference>
<keyword evidence="7" id="KW-0479">Metal-binding</keyword>
<evidence type="ECO:0000256" key="15">
    <source>
        <dbReference type="RuleBase" id="RU003651"/>
    </source>
</evidence>
<comment type="cofactor">
    <cofactor evidence="1">
        <name>Zn(2+)</name>
        <dbReference type="ChEBI" id="CHEBI:29105"/>
    </cofactor>
</comment>
<dbReference type="Gene3D" id="1.10.8.60">
    <property type="match status" value="1"/>
</dbReference>
<comment type="subcellular location">
    <subcellularLocation>
        <location evidence="2">Membrane</location>
    </subcellularLocation>
</comment>
<evidence type="ECO:0000256" key="14">
    <source>
        <dbReference type="ARBA" id="ARBA00023136"/>
    </source>
</evidence>
<keyword evidence="10" id="KW-0862">Zinc</keyword>
<dbReference type="Pfam" id="PF00004">
    <property type="entry name" value="AAA"/>
    <property type="match status" value="1"/>
</dbReference>
<dbReference type="PANTHER" id="PTHR23076">
    <property type="entry name" value="METALLOPROTEASE M41 FTSH"/>
    <property type="match status" value="1"/>
</dbReference>
<comment type="similarity">
    <text evidence="4">In the N-terminal section; belongs to the AAA ATPase family.</text>
</comment>
<organism evidence="17 18">
    <name type="scientific">Elysia marginata</name>
    <dbReference type="NCBI Taxonomy" id="1093978"/>
    <lineage>
        <taxon>Eukaryota</taxon>
        <taxon>Metazoa</taxon>
        <taxon>Spiralia</taxon>
        <taxon>Lophotrochozoa</taxon>
        <taxon>Mollusca</taxon>
        <taxon>Gastropoda</taxon>
        <taxon>Heterobranchia</taxon>
        <taxon>Euthyneura</taxon>
        <taxon>Panpulmonata</taxon>
        <taxon>Sacoglossa</taxon>
        <taxon>Placobranchoidea</taxon>
        <taxon>Plakobranchidae</taxon>
        <taxon>Elysia</taxon>
    </lineage>
</organism>
<dbReference type="GO" id="GO:0004222">
    <property type="term" value="F:metalloendopeptidase activity"/>
    <property type="evidence" value="ECO:0007669"/>
    <property type="project" value="InterPro"/>
</dbReference>
<dbReference type="GO" id="GO:0010304">
    <property type="term" value="P:PSII associated light-harvesting complex II catabolic process"/>
    <property type="evidence" value="ECO:0007669"/>
    <property type="project" value="UniProtKB-ARBA"/>
</dbReference>
<keyword evidence="12" id="KW-1133">Transmembrane helix</keyword>
<comment type="caution">
    <text evidence="17">The sequence shown here is derived from an EMBL/GenBank/DDBJ whole genome shotgun (WGS) entry which is preliminary data.</text>
</comment>
<dbReference type="GO" id="GO:0006508">
    <property type="term" value="P:proteolysis"/>
    <property type="evidence" value="ECO:0007669"/>
    <property type="project" value="UniProtKB-KW"/>
</dbReference>
<evidence type="ECO:0000256" key="13">
    <source>
        <dbReference type="ARBA" id="ARBA00023049"/>
    </source>
</evidence>
<dbReference type="GO" id="GO:0004176">
    <property type="term" value="F:ATP-dependent peptidase activity"/>
    <property type="evidence" value="ECO:0007669"/>
    <property type="project" value="InterPro"/>
</dbReference>
<protein>
    <submittedName>
        <fullName evidence="17">ATP-dependent zinc metalloprotease FtsH</fullName>
    </submittedName>
</protein>
<evidence type="ECO:0000256" key="2">
    <source>
        <dbReference type="ARBA" id="ARBA00004370"/>
    </source>
</evidence>
<dbReference type="Pfam" id="PF17862">
    <property type="entry name" value="AAA_lid_3"/>
    <property type="match status" value="1"/>
</dbReference>
<evidence type="ECO:0000256" key="6">
    <source>
        <dbReference type="ARBA" id="ARBA00022692"/>
    </source>
</evidence>
<dbReference type="InterPro" id="IPR000642">
    <property type="entry name" value="Peptidase_M41"/>
</dbReference>
<dbReference type="AlphaFoldDB" id="A0AAV4FR44"/>
<keyword evidence="8 15" id="KW-0547">Nucleotide-binding</keyword>
<dbReference type="InterPro" id="IPR005936">
    <property type="entry name" value="FtsH"/>
</dbReference>
<dbReference type="InterPro" id="IPR003959">
    <property type="entry name" value="ATPase_AAA_core"/>
</dbReference>
<sequence>MVGLFYFISKRAGSSGGGGGLLGNPGRNQAKKIISKKRFSDVAGQKEVKEEIEEVVDFLKNPKKYKVAGARIPKGILLGGPPGTGKTLLAKATAGEAGVPFYFISASNFVEMFAGVGAKRVREMFREARKAAPAILFIDELDAVGRKRGSSLSGNDEREQTLNQILVEMDGMEENTGLLIIAATNRPDVLDPALQRPGRFDRTITVNIPDIKERELILELHAKGKRIAKDVDFANIAKRTTGYSGAQLENVINEATLLSVREKTGVITLAQIDEAIDRVMAGPAKKHRVITEEEKRMVAYHEAGHAVIGLKVAAAEQVQKITIIPRGQAGGYTLMTPKKETYNFRKSELEAKIISYMGGRAAEQIMYGSGEVSTGAHNDIQRATNIARAMVTQYGMSILGPIAYEQAQGSQFLGPEQRSKDYSDALAERIDEAIRDLVTTAEQKAIATIKKHKKLLDLISDELMEKETIVIEEIEYINKYLKRPPKRAKAKKIDDTKSLKDIISEVKSKNEEN</sequence>
<dbReference type="GO" id="GO:0046872">
    <property type="term" value="F:metal ion binding"/>
    <property type="evidence" value="ECO:0007669"/>
    <property type="project" value="UniProtKB-KW"/>
</dbReference>
<dbReference type="GO" id="GO:0005886">
    <property type="term" value="C:plasma membrane"/>
    <property type="evidence" value="ECO:0007669"/>
    <property type="project" value="TreeGrafter"/>
</dbReference>
<dbReference type="SUPFAM" id="SSF52540">
    <property type="entry name" value="P-loop containing nucleoside triphosphate hydrolases"/>
    <property type="match status" value="1"/>
</dbReference>
<evidence type="ECO:0000256" key="10">
    <source>
        <dbReference type="ARBA" id="ARBA00022833"/>
    </source>
</evidence>
<evidence type="ECO:0000256" key="4">
    <source>
        <dbReference type="ARBA" id="ARBA00010550"/>
    </source>
</evidence>
<dbReference type="EMBL" id="BMAT01007964">
    <property type="protein sequence ID" value="GFR75213.1"/>
    <property type="molecule type" value="Genomic_DNA"/>
</dbReference>
<dbReference type="FunFam" id="3.40.50.300:FF:000001">
    <property type="entry name" value="ATP-dependent zinc metalloprotease FtsH"/>
    <property type="match status" value="1"/>
</dbReference>
<accession>A0AAV4FR44</accession>
<dbReference type="Pfam" id="PF01434">
    <property type="entry name" value="Peptidase_M41"/>
    <property type="match status" value="1"/>
</dbReference>
<comment type="similarity">
    <text evidence="3">In the C-terminal section; belongs to the peptidase M41 family.</text>
</comment>
<dbReference type="CDD" id="cd19501">
    <property type="entry name" value="RecA-like_FtsH"/>
    <property type="match status" value="1"/>
</dbReference>
<reference evidence="17 18" key="1">
    <citation type="journal article" date="2021" name="Elife">
        <title>Chloroplast acquisition without the gene transfer in kleptoplastic sea slugs, Plakobranchus ocellatus.</title>
        <authorList>
            <person name="Maeda T."/>
            <person name="Takahashi S."/>
            <person name="Yoshida T."/>
            <person name="Shimamura S."/>
            <person name="Takaki Y."/>
            <person name="Nagai Y."/>
            <person name="Toyoda A."/>
            <person name="Suzuki Y."/>
            <person name="Arimoto A."/>
            <person name="Ishii H."/>
            <person name="Satoh N."/>
            <person name="Nishiyama T."/>
            <person name="Hasebe M."/>
            <person name="Maruyama T."/>
            <person name="Minagawa J."/>
            <person name="Obokata J."/>
            <person name="Shigenobu S."/>
        </authorList>
    </citation>
    <scope>NUCLEOTIDE SEQUENCE [LARGE SCALE GENOMIC DNA]</scope>
</reference>
<name>A0AAV4FR44_9GAST</name>
<evidence type="ECO:0000256" key="3">
    <source>
        <dbReference type="ARBA" id="ARBA00010044"/>
    </source>
</evidence>
<gene>
    <name evidence="17" type="ORF">ElyMa_003913600</name>
</gene>
<feature type="domain" description="AAA+ ATPase" evidence="16">
    <location>
        <begin position="72"/>
        <end position="210"/>
    </location>
</feature>
<dbReference type="NCBIfam" id="TIGR01241">
    <property type="entry name" value="FtsH_fam"/>
    <property type="match status" value="1"/>
</dbReference>
<keyword evidence="13 17" id="KW-0482">Metalloprotease</keyword>